<dbReference type="InterPro" id="IPR040234">
    <property type="entry name" value="QC/QCL"/>
</dbReference>
<sequence>MGDFVLPFLTTLMSNMDAFKNIELPPFLVTRYPTSPGSVQVRQYLKQTFQALEWNVEEDVSVQNTPFGPVQFVNVIATQQPSASTRVILACHYDSKLLPLGYIGAMDSAVPCAILVNIARQLNVLLRFLESDITLQMVFFDGEEALWVPSATDSLYGSRNLATVWQNSVDTNVPTNNKIGTIGTFILLDLIGHPSTTFQRYFPETDYFYTQLINLGVSIMHLITYPFPPTWHTMLDVEATLDYQIIDDISRILRVFLTNVVVLGAIQNPLK</sequence>
<evidence type="ECO:0000259" key="6">
    <source>
        <dbReference type="Pfam" id="PF04389"/>
    </source>
</evidence>
<comment type="similarity">
    <text evidence="2">Belongs to the glutaminyl-peptide cyclotransferase family.</text>
</comment>
<dbReference type="AlphaFoldDB" id="A0AAV4HLG8"/>
<dbReference type="Pfam" id="PF04389">
    <property type="entry name" value="Peptidase_M28"/>
    <property type="match status" value="1"/>
</dbReference>
<gene>
    <name evidence="7" type="ORF">ElyMa_004487100</name>
</gene>
<proteinExistence type="inferred from homology"/>
<accession>A0AAV4HLG8</accession>
<keyword evidence="5" id="KW-0012">Acyltransferase</keyword>
<protein>
    <recommendedName>
        <fullName evidence="3">glutaminyl-peptide cyclotransferase</fullName>
        <ecNumber evidence="3">2.3.2.5</ecNumber>
    </recommendedName>
</protein>
<evidence type="ECO:0000256" key="4">
    <source>
        <dbReference type="ARBA" id="ARBA00022679"/>
    </source>
</evidence>
<dbReference type="GO" id="GO:0016603">
    <property type="term" value="F:glutaminyl-peptide cyclotransferase activity"/>
    <property type="evidence" value="ECO:0007669"/>
    <property type="project" value="UniProtKB-EC"/>
</dbReference>
<dbReference type="PANTHER" id="PTHR12283">
    <property type="entry name" value="GLUTAMINYL-PEPTIDE CYCLOTRANSFERASE"/>
    <property type="match status" value="1"/>
</dbReference>
<keyword evidence="4" id="KW-0808">Transferase</keyword>
<dbReference type="SUPFAM" id="SSF53187">
    <property type="entry name" value="Zn-dependent exopeptidases"/>
    <property type="match status" value="1"/>
</dbReference>
<name>A0AAV4HLG8_9GAST</name>
<comment type="caution">
    <text evidence="7">The sequence shown here is derived from an EMBL/GenBank/DDBJ whole genome shotgun (WGS) entry which is preliminary data.</text>
</comment>
<dbReference type="EMBL" id="BMAT01009076">
    <property type="protein sequence ID" value="GFR97878.1"/>
    <property type="molecule type" value="Genomic_DNA"/>
</dbReference>
<evidence type="ECO:0000256" key="1">
    <source>
        <dbReference type="ARBA" id="ARBA00000001"/>
    </source>
</evidence>
<dbReference type="InterPro" id="IPR007484">
    <property type="entry name" value="Peptidase_M28"/>
</dbReference>
<dbReference type="Gene3D" id="3.40.630.10">
    <property type="entry name" value="Zn peptidases"/>
    <property type="match status" value="2"/>
</dbReference>
<organism evidence="7 8">
    <name type="scientific">Elysia marginata</name>
    <dbReference type="NCBI Taxonomy" id="1093978"/>
    <lineage>
        <taxon>Eukaryota</taxon>
        <taxon>Metazoa</taxon>
        <taxon>Spiralia</taxon>
        <taxon>Lophotrochozoa</taxon>
        <taxon>Mollusca</taxon>
        <taxon>Gastropoda</taxon>
        <taxon>Heterobranchia</taxon>
        <taxon>Euthyneura</taxon>
        <taxon>Panpulmonata</taxon>
        <taxon>Sacoglossa</taxon>
        <taxon>Placobranchoidea</taxon>
        <taxon>Plakobranchidae</taxon>
        <taxon>Elysia</taxon>
    </lineage>
</organism>
<evidence type="ECO:0000313" key="8">
    <source>
        <dbReference type="Proteomes" id="UP000762676"/>
    </source>
</evidence>
<dbReference type="Proteomes" id="UP000762676">
    <property type="component" value="Unassembled WGS sequence"/>
</dbReference>
<reference evidence="7 8" key="1">
    <citation type="journal article" date="2021" name="Elife">
        <title>Chloroplast acquisition without the gene transfer in kleptoplastic sea slugs, Plakobranchus ocellatus.</title>
        <authorList>
            <person name="Maeda T."/>
            <person name="Takahashi S."/>
            <person name="Yoshida T."/>
            <person name="Shimamura S."/>
            <person name="Takaki Y."/>
            <person name="Nagai Y."/>
            <person name="Toyoda A."/>
            <person name="Suzuki Y."/>
            <person name="Arimoto A."/>
            <person name="Ishii H."/>
            <person name="Satoh N."/>
            <person name="Nishiyama T."/>
            <person name="Hasebe M."/>
            <person name="Maruyama T."/>
            <person name="Minagawa J."/>
            <person name="Obokata J."/>
            <person name="Shigenobu S."/>
        </authorList>
    </citation>
    <scope>NUCLEOTIDE SEQUENCE [LARGE SCALE GENOMIC DNA]</scope>
</reference>
<evidence type="ECO:0000256" key="5">
    <source>
        <dbReference type="ARBA" id="ARBA00023315"/>
    </source>
</evidence>
<comment type="catalytic activity">
    <reaction evidence="1">
        <text>N-terminal L-glutaminyl-[peptide] = N-terminal 5-oxo-L-prolyl-[peptide] + NH4(+)</text>
        <dbReference type="Rhea" id="RHEA:23652"/>
        <dbReference type="Rhea" id="RHEA-COMP:11736"/>
        <dbReference type="Rhea" id="RHEA-COMP:11846"/>
        <dbReference type="ChEBI" id="CHEBI:28938"/>
        <dbReference type="ChEBI" id="CHEBI:64722"/>
        <dbReference type="ChEBI" id="CHEBI:87215"/>
        <dbReference type="EC" id="2.3.2.5"/>
    </reaction>
</comment>
<dbReference type="PANTHER" id="PTHR12283:SF6">
    <property type="entry name" value="GLUTAMINYL-PEPTIDE CYCLOTRANSFERASE-RELATED"/>
    <property type="match status" value="1"/>
</dbReference>
<keyword evidence="8" id="KW-1185">Reference proteome</keyword>
<evidence type="ECO:0000256" key="3">
    <source>
        <dbReference type="ARBA" id="ARBA00012012"/>
    </source>
</evidence>
<dbReference type="EC" id="2.3.2.5" evidence="3"/>
<evidence type="ECO:0000256" key="2">
    <source>
        <dbReference type="ARBA" id="ARBA00006014"/>
    </source>
</evidence>
<evidence type="ECO:0000313" key="7">
    <source>
        <dbReference type="EMBL" id="GFR97878.1"/>
    </source>
</evidence>
<feature type="domain" description="Peptidase M28" evidence="6">
    <location>
        <begin position="74"/>
        <end position="198"/>
    </location>
</feature>
<dbReference type="GO" id="GO:0008270">
    <property type="term" value="F:zinc ion binding"/>
    <property type="evidence" value="ECO:0007669"/>
    <property type="project" value="TreeGrafter"/>
</dbReference>